<dbReference type="HOGENOM" id="CLU_065607_0_0_6"/>
<keyword evidence="4" id="KW-0408">Iron</keyword>
<protein>
    <recommendedName>
        <fullName evidence="9">Phenylacetaldoxime dehydratase</fullName>
    </recommendedName>
</protein>
<keyword evidence="5" id="KW-0456">Lyase</keyword>
<name>V2THU0_9GAMM</name>
<sequence length="349" mass="41307">MESAIPPHLEKKKTCPRNLVDNHYLPPFPAWTTRFETNIEKLTVAYFAIQSTNQIYFSEHELFTKYFKEENPPQYWVPSHFIDKQKYHHLVITAYWSDAKEFQQWWFASGFNIWWENEERELDLYGYFLEVYHPTTSEFETIFSNPSTPEGIAHLASTMSDEIQEHAYYGSMRDRIPKAQKSDLIGENDYLNHTSIYEKRIKIIGKKNLCIIRSGQDWEETAGKERTLYLNEVEPILRQGMSFLENYGLAEGCLNCRYMSVLDKKTGEPLNKTFGLAYFIDLKHLEDWAKSHPTHVKIFGSFMKYVQEMQFKINLKLFHEVMSLPQKSQYFEYIQCHAKTGLLNTFSLK</sequence>
<dbReference type="eggNOG" id="COG5485">
    <property type="taxonomic scope" value="Bacteria"/>
</dbReference>
<evidence type="ECO:0000313" key="7">
    <source>
        <dbReference type="EMBL" id="ESK37241.1"/>
    </source>
</evidence>
<dbReference type="Pfam" id="PF13816">
    <property type="entry name" value="Dehydratase_hem"/>
    <property type="match status" value="1"/>
</dbReference>
<evidence type="ECO:0000256" key="5">
    <source>
        <dbReference type="ARBA" id="ARBA00023239"/>
    </source>
</evidence>
<dbReference type="PATRIC" id="fig|1392540.3.peg.2217"/>
<evidence type="ECO:0000256" key="2">
    <source>
        <dbReference type="ARBA" id="ARBA00022617"/>
    </source>
</evidence>
<dbReference type="OrthoDB" id="3807625at2"/>
<dbReference type="Proteomes" id="UP000023785">
    <property type="component" value="Unassembled WGS sequence"/>
</dbReference>
<accession>V2THU0</accession>
<dbReference type="GO" id="GO:0016829">
    <property type="term" value="F:lyase activity"/>
    <property type="evidence" value="ECO:0007669"/>
    <property type="project" value="UniProtKB-KW"/>
</dbReference>
<comment type="similarity">
    <text evidence="6">Belongs to the heme-containing dehydratase family.</text>
</comment>
<dbReference type="InterPro" id="IPR025702">
    <property type="entry name" value="OXD"/>
</dbReference>
<evidence type="ECO:0000256" key="4">
    <source>
        <dbReference type="ARBA" id="ARBA00023004"/>
    </source>
</evidence>
<reference evidence="7 8" key="1">
    <citation type="submission" date="2013-10" db="EMBL/GenBank/DDBJ databases">
        <title>The Genome Sequence of Acinetobacter nectaris CIP 110549.</title>
        <authorList>
            <consortium name="The Broad Institute Genomics Platform"/>
            <consortium name="The Broad Institute Genome Sequencing Center for Infectious Disease"/>
            <person name="Cerqueira G."/>
            <person name="Feldgarden M."/>
            <person name="Courvalin P."/>
            <person name="Grillot-Courvalin C."/>
            <person name="Clermont D."/>
            <person name="Rocha E."/>
            <person name="Yoon E.-J."/>
            <person name="Nemec A."/>
            <person name="Young S.K."/>
            <person name="Zeng Q."/>
            <person name="Gargeya S."/>
            <person name="Fitzgerald M."/>
            <person name="Abouelleil A."/>
            <person name="Alvarado L."/>
            <person name="Berlin A.M."/>
            <person name="Chapman S.B."/>
            <person name="Gainer-Dewar J."/>
            <person name="Goldberg J."/>
            <person name="Gnerre S."/>
            <person name="Griggs A."/>
            <person name="Gujja S."/>
            <person name="Hansen M."/>
            <person name="Howarth C."/>
            <person name="Imamovic A."/>
            <person name="Ireland A."/>
            <person name="Larimer J."/>
            <person name="McCowan C."/>
            <person name="Murphy C."/>
            <person name="Pearson M."/>
            <person name="Poon T.W."/>
            <person name="Priest M."/>
            <person name="Roberts A."/>
            <person name="Saif S."/>
            <person name="Shea T."/>
            <person name="Sykes S."/>
            <person name="Wortman J."/>
            <person name="Nusbaum C."/>
            <person name="Birren B."/>
        </authorList>
    </citation>
    <scope>NUCLEOTIDE SEQUENCE [LARGE SCALE GENOMIC DNA]</scope>
    <source>
        <strain evidence="7 8">CIP 110549</strain>
    </source>
</reference>
<comment type="caution">
    <text evidence="7">The sequence shown here is derived from an EMBL/GenBank/DDBJ whole genome shotgun (WGS) entry which is preliminary data.</text>
</comment>
<keyword evidence="3" id="KW-0479">Metal-binding</keyword>
<dbReference type="RefSeq" id="WP_023273906.1">
    <property type="nucleotide sequence ID" value="NZ_KI530736.1"/>
</dbReference>
<proteinExistence type="inferred from homology"/>
<dbReference type="GO" id="GO:0046872">
    <property type="term" value="F:metal ion binding"/>
    <property type="evidence" value="ECO:0007669"/>
    <property type="project" value="UniProtKB-KW"/>
</dbReference>
<keyword evidence="2" id="KW-0349">Heme</keyword>
<evidence type="ECO:0000256" key="3">
    <source>
        <dbReference type="ARBA" id="ARBA00022723"/>
    </source>
</evidence>
<evidence type="ECO:0008006" key="9">
    <source>
        <dbReference type="Google" id="ProtNLM"/>
    </source>
</evidence>
<evidence type="ECO:0000313" key="8">
    <source>
        <dbReference type="Proteomes" id="UP000023785"/>
    </source>
</evidence>
<dbReference type="STRING" id="1392540.P256_02296"/>
<organism evidence="7 8">
    <name type="scientific">Acinetobacter nectaris CIP 110549</name>
    <dbReference type="NCBI Taxonomy" id="1392540"/>
    <lineage>
        <taxon>Bacteria</taxon>
        <taxon>Pseudomonadati</taxon>
        <taxon>Pseudomonadota</taxon>
        <taxon>Gammaproteobacteria</taxon>
        <taxon>Moraxellales</taxon>
        <taxon>Moraxellaceae</taxon>
        <taxon>Acinetobacter</taxon>
    </lineage>
</organism>
<gene>
    <name evidence="7" type="ORF">P256_02296</name>
</gene>
<evidence type="ECO:0000256" key="6">
    <source>
        <dbReference type="ARBA" id="ARBA00034312"/>
    </source>
</evidence>
<evidence type="ECO:0000256" key="1">
    <source>
        <dbReference type="ARBA" id="ARBA00001970"/>
    </source>
</evidence>
<comment type="cofactor">
    <cofactor evidence="1">
        <name>heme b</name>
        <dbReference type="ChEBI" id="CHEBI:60344"/>
    </cofactor>
</comment>
<keyword evidence="8" id="KW-1185">Reference proteome</keyword>
<dbReference type="EMBL" id="AYER01000010">
    <property type="protein sequence ID" value="ESK37241.1"/>
    <property type="molecule type" value="Genomic_DNA"/>
</dbReference>
<dbReference type="AlphaFoldDB" id="V2THU0"/>